<accession>F6T505</accession>
<organism evidence="7 8">
    <name type="scientific">Ciona intestinalis</name>
    <name type="common">Transparent sea squirt</name>
    <name type="synonym">Ascidia intestinalis</name>
    <dbReference type="NCBI Taxonomy" id="7719"/>
    <lineage>
        <taxon>Eukaryota</taxon>
        <taxon>Metazoa</taxon>
        <taxon>Chordata</taxon>
        <taxon>Tunicata</taxon>
        <taxon>Ascidiacea</taxon>
        <taxon>Phlebobranchia</taxon>
        <taxon>Cionidae</taxon>
        <taxon>Ciona</taxon>
    </lineage>
</organism>
<dbReference type="GO" id="GO:0016787">
    <property type="term" value="F:hydrolase activity"/>
    <property type="evidence" value="ECO:0000318"/>
    <property type="project" value="GO_Central"/>
</dbReference>
<evidence type="ECO:0000256" key="1">
    <source>
        <dbReference type="ARBA" id="ARBA00009191"/>
    </source>
</evidence>
<comment type="similarity">
    <text evidence="1">Belongs to the strictosidine synthase family.</text>
</comment>
<keyword evidence="5" id="KW-1133">Transmembrane helix</keyword>
<dbReference type="Proteomes" id="UP000008144">
    <property type="component" value="Chromosome 2"/>
</dbReference>
<evidence type="ECO:0000256" key="3">
    <source>
        <dbReference type="ARBA" id="ARBA00023180"/>
    </source>
</evidence>
<dbReference type="PANTHER" id="PTHR10426">
    <property type="entry name" value="STRICTOSIDINE SYNTHASE-RELATED"/>
    <property type="match status" value="1"/>
</dbReference>
<keyword evidence="5" id="KW-0812">Transmembrane</keyword>
<evidence type="ECO:0000313" key="8">
    <source>
        <dbReference type="Proteomes" id="UP000008144"/>
    </source>
</evidence>
<reference evidence="7" key="2">
    <citation type="journal article" date="2008" name="Genome Biol.">
        <title>Improved genome assembly and evidence-based global gene model set for the chordate Ciona intestinalis: new insight into intron and operon populations.</title>
        <authorList>
            <person name="Satou Y."/>
            <person name="Mineta K."/>
            <person name="Ogasawara M."/>
            <person name="Sasakura Y."/>
            <person name="Shoguchi E."/>
            <person name="Ueno K."/>
            <person name="Yamada L."/>
            <person name="Matsumoto J."/>
            <person name="Wasserscheid J."/>
            <person name="Dewar K."/>
            <person name="Wiley G.B."/>
            <person name="Macmil S.L."/>
            <person name="Roe B.A."/>
            <person name="Zeller R.W."/>
            <person name="Hastings K.E."/>
            <person name="Lemaire P."/>
            <person name="Lindquist E."/>
            <person name="Endo T."/>
            <person name="Hotta K."/>
            <person name="Inaba K."/>
        </authorList>
    </citation>
    <scope>NUCLEOTIDE SEQUENCE [LARGE SCALE GENOMIC DNA]</scope>
    <source>
        <strain evidence="7">wild type</strain>
    </source>
</reference>
<dbReference type="EMBL" id="EAAA01001339">
    <property type="status" value="NOT_ANNOTATED_CDS"/>
    <property type="molecule type" value="Genomic_DNA"/>
</dbReference>
<keyword evidence="8" id="KW-1185">Reference proteome</keyword>
<feature type="domain" description="Strictosidine synthase conserved region" evidence="6">
    <location>
        <begin position="207"/>
        <end position="290"/>
    </location>
</feature>
<dbReference type="STRING" id="7719.ENSCINP00000024117"/>
<dbReference type="OMA" id="GRIFRYN"/>
<proteinExistence type="inferred from homology"/>
<feature type="region of interest" description="Disordered" evidence="4">
    <location>
        <begin position="1"/>
        <end position="31"/>
    </location>
</feature>
<reference evidence="7" key="3">
    <citation type="submission" date="2025-08" db="UniProtKB">
        <authorList>
            <consortium name="Ensembl"/>
        </authorList>
    </citation>
    <scope>IDENTIFICATION</scope>
</reference>
<reference evidence="7" key="4">
    <citation type="submission" date="2025-09" db="UniProtKB">
        <authorList>
            <consortium name="Ensembl"/>
        </authorList>
    </citation>
    <scope>IDENTIFICATION</scope>
</reference>
<dbReference type="FunFam" id="2.120.10.30:FF:000218">
    <property type="entry name" value="adipocyte plasma membrane-associated protein"/>
    <property type="match status" value="1"/>
</dbReference>
<evidence type="ECO:0000256" key="4">
    <source>
        <dbReference type="SAM" id="MobiDB-lite"/>
    </source>
</evidence>
<evidence type="ECO:0000256" key="2">
    <source>
        <dbReference type="ARBA" id="ARBA00022553"/>
    </source>
</evidence>
<sequence length="305" mass="34086">MNNKQIRRRNVSAKPISANESPKVSHSNSKRRMSHSNRSCIFSLLFCFCGCILIAFVTGLFMCPFETVMKIEDIVNVQLKNAYAVNSLLSTGKKLHNIFPTPECTVEGKDKLLYAGLADGRVVCIHPSNDGEIGAGKVENITTGVIQGAVNTYDAWGHGRPFGLRLVGETLYVADAIYGLYMVDIKLKKISILVSPDAVVPNINFADDLDITTDGNFIYFSDATKNQLTHYHFEVYSGICSGRIFRYNLISKKLDIVITNLCFANGVQLSNNEHQLVVTETNRNRITWYDIETWKPLHVVNLPCK</sequence>
<evidence type="ECO:0000256" key="5">
    <source>
        <dbReference type="SAM" id="Phobius"/>
    </source>
</evidence>
<dbReference type="SUPFAM" id="SSF63829">
    <property type="entry name" value="Calcium-dependent phosphotriesterase"/>
    <property type="match status" value="1"/>
</dbReference>
<feature type="transmembrane region" description="Helical" evidence="5">
    <location>
        <begin position="40"/>
        <end position="62"/>
    </location>
</feature>
<keyword evidence="2" id="KW-0597">Phosphoprotein</keyword>
<feature type="compositionally biased region" description="Basic residues" evidence="4">
    <location>
        <begin position="1"/>
        <end position="11"/>
    </location>
</feature>
<dbReference type="Pfam" id="PF03088">
    <property type="entry name" value="Str_synth"/>
    <property type="match status" value="1"/>
</dbReference>
<dbReference type="Gene3D" id="2.120.10.30">
    <property type="entry name" value="TolB, C-terminal domain"/>
    <property type="match status" value="1"/>
</dbReference>
<dbReference type="Ensembl" id="ENSCINT00000024363.2">
    <property type="protein sequence ID" value="ENSCINP00000024117.2"/>
    <property type="gene ID" value="ENSCING00000013057.2"/>
</dbReference>
<dbReference type="InterPro" id="IPR011042">
    <property type="entry name" value="6-blade_b-propeller_TolB-like"/>
</dbReference>
<dbReference type="GeneTree" id="ENSGT00440000039984"/>
<evidence type="ECO:0000313" key="7">
    <source>
        <dbReference type="Ensembl" id="ENSCINP00000024117.2"/>
    </source>
</evidence>
<keyword evidence="5" id="KW-0472">Membrane</keyword>
<dbReference type="InParanoid" id="F6T505"/>
<dbReference type="AlphaFoldDB" id="F6T505"/>
<reference evidence="8" key="1">
    <citation type="journal article" date="2002" name="Science">
        <title>The draft genome of Ciona intestinalis: insights into chordate and vertebrate origins.</title>
        <authorList>
            <person name="Dehal P."/>
            <person name="Satou Y."/>
            <person name="Campbell R.K."/>
            <person name="Chapman J."/>
            <person name="Degnan B."/>
            <person name="De Tomaso A."/>
            <person name="Davidson B."/>
            <person name="Di Gregorio A."/>
            <person name="Gelpke M."/>
            <person name="Goodstein D.M."/>
            <person name="Harafuji N."/>
            <person name="Hastings K.E."/>
            <person name="Ho I."/>
            <person name="Hotta K."/>
            <person name="Huang W."/>
            <person name="Kawashima T."/>
            <person name="Lemaire P."/>
            <person name="Martinez D."/>
            <person name="Meinertzhagen I.A."/>
            <person name="Necula S."/>
            <person name="Nonaka M."/>
            <person name="Putnam N."/>
            <person name="Rash S."/>
            <person name="Saiga H."/>
            <person name="Satake M."/>
            <person name="Terry A."/>
            <person name="Yamada L."/>
            <person name="Wang H.G."/>
            <person name="Awazu S."/>
            <person name="Azumi K."/>
            <person name="Boore J."/>
            <person name="Branno M."/>
            <person name="Chin-Bow S."/>
            <person name="DeSantis R."/>
            <person name="Doyle S."/>
            <person name="Francino P."/>
            <person name="Keys D.N."/>
            <person name="Haga S."/>
            <person name="Hayashi H."/>
            <person name="Hino K."/>
            <person name="Imai K.S."/>
            <person name="Inaba K."/>
            <person name="Kano S."/>
            <person name="Kobayashi K."/>
            <person name="Kobayashi M."/>
            <person name="Lee B.I."/>
            <person name="Makabe K.W."/>
            <person name="Manohar C."/>
            <person name="Matassi G."/>
            <person name="Medina M."/>
            <person name="Mochizuki Y."/>
            <person name="Mount S."/>
            <person name="Morishita T."/>
            <person name="Miura S."/>
            <person name="Nakayama A."/>
            <person name="Nishizaka S."/>
            <person name="Nomoto H."/>
            <person name="Ohta F."/>
            <person name="Oishi K."/>
            <person name="Rigoutsos I."/>
            <person name="Sano M."/>
            <person name="Sasaki A."/>
            <person name="Sasakura Y."/>
            <person name="Shoguchi E."/>
            <person name="Shin-i T."/>
            <person name="Spagnuolo A."/>
            <person name="Stainier D."/>
            <person name="Suzuki M.M."/>
            <person name="Tassy O."/>
            <person name="Takatori N."/>
            <person name="Tokuoka M."/>
            <person name="Yagi K."/>
            <person name="Yoshizaki F."/>
            <person name="Wada S."/>
            <person name="Zhang C."/>
            <person name="Hyatt P.D."/>
            <person name="Larimer F."/>
            <person name="Detter C."/>
            <person name="Doggett N."/>
            <person name="Glavina T."/>
            <person name="Hawkins T."/>
            <person name="Richardson P."/>
            <person name="Lucas S."/>
            <person name="Kohara Y."/>
            <person name="Levine M."/>
            <person name="Satoh N."/>
            <person name="Rokhsar D.S."/>
        </authorList>
    </citation>
    <scope>NUCLEOTIDE SEQUENCE [LARGE SCALE GENOMIC DNA]</scope>
</reference>
<evidence type="ECO:0000259" key="6">
    <source>
        <dbReference type="Pfam" id="PF03088"/>
    </source>
</evidence>
<dbReference type="HOGENOM" id="CLU_080058_0_0_1"/>
<feature type="compositionally biased region" description="Polar residues" evidence="4">
    <location>
        <begin position="18"/>
        <end position="27"/>
    </location>
</feature>
<keyword evidence="3" id="KW-0325">Glycoprotein</keyword>
<dbReference type="PANTHER" id="PTHR10426:SF88">
    <property type="entry name" value="ADIPOCYTE PLASMA MEMBRANE-ASSOCIATED PROTEIN HEMOMUCIN-RELATED"/>
    <property type="match status" value="1"/>
</dbReference>
<name>F6T505_CIOIN</name>
<dbReference type="InterPro" id="IPR018119">
    <property type="entry name" value="Strictosidine_synth_cons-reg"/>
</dbReference>
<protein>
    <recommendedName>
        <fullName evidence="6">Strictosidine synthase conserved region domain-containing protein</fullName>
    </recommendedName>
</protein>